<evidence type="ECO:0000313" key="4">
    <source>
        <dbReference type="EMBL" id="MFC4011606.1"/>
    </source>
</evidence>
<accession>A0ABV8GFU9</accession>
<proteinExistence type="predicted"/>
<dbReference type="PANTHER" id="PTHR43156:SF2">
    <property type="entry name" value="STAGE II SPORULATION PROTEIN E"/>
    <property type="match status" value="1"/>
</dbReference>
<feature type="transmembrane region" description="Helical" evidence="2">
    <location>
        <begin position="45"/>
        <end position="74"/>
    </location>
</feature>
<gene>
    <name evidence="4" type="ORF">ACFOY2_30550</name>
</gene>
<dbReference type="RefSeq" id="WP_379531551.1">
    <property type="nucleotide sequence ID" value="NZ_JBHSBI010000017.1"/>
</dbReference>
<sequence length="405" mass="43343">MITDGERRSRWSSRWLVLVPLALIVLITFADIFTPRQIHLGPLLVVAPAITASFAGPWLTSGIGLTAVAAQVIIGVQGGDLDTQVLQAQLFAVASVSAFVVLFRVLRERDRRKLVQVQSVSEAAQRALLRPLPRQAGPLRLASHYLAAEAEAHIGGDLYGVTRTPRGTRLIIGDARGKGLGAVSDAALLLGAFREAARRCPTLPELAADLDESASFNMEAADEGESFVTAIMLDIADDDPACVLVNCGHPPPLLIRGNNIQLLDPGRYAPPLGLGTLAAPREYTAQTCHFEAGDILLLYTDGVIEARDPQGRFYPLLERITTWTGCEPQTLVERICSDLVGYVGGHLGDDAAMIAIERAPRDGIAVTRAIAHPRPADLGPVLEDQNPLVVEPRGLSASSPYCVRG</sequence>
<organism evidence="4 5">
    <name type="scientific">Nonomuraea purpurea</name>
    <dbReference type="NCBI Taxonomy" id="1849276"/>
    <lineage>
        <taxon>Bacteria</taxon>
        <taxon>Bacillati</taxon>
        <taxon>Actinomycetota</taxon>
        <taxon>Actinomycetes</taxon>
        <taxon>Streptosporangiales</taxon>
        <taxon>Streptosporangiaceae</taxon>
        <taxon>Nonomuraea</taxon>
    </lineage>
</organism>
<keyword evidence="1 4" id="KW-0378">Hydrolase</keyword>
<keyword evidence="5" id="KW-1185">Reference proteome</keyword>
<keyword evidence="2" id="KW-0472">Membrane</keyword>
<feature type="transmembrane region" description="Helical" evidence="2">
    <location>
        <begin position="86"/>
        <end position="106"/>
    </location>
</feature>
<dbReference type="InterPro" id="IPR001932">
    <property type="entry name" value="PPM-type_phosphatase-like_dom"/>
</dbReference>
<keyword evidence="2" id="KW-0812">Transmembrane</keyword>
<comment type="caution">
    <text evidence="4">The sequence shown here is derived from an EMBL/GenBank/DDBJ whole genome shotgun (WGS) entry which is preliminary data.</text>
</comment>
<dbReference type="Pfam" id="PF07228">
    <property type="entry name" value="SpoIIE"/>
    <property type="match status" value="1"/>
</dbReference>
<dbReference type="InterPro" id="IPR036457">
    <property type="entry name" value="PPM-type-like_dom_sf"/>
</dbReference>
<evidence type="ECO:0000256" key="2">
    <source>
        <dbReference type="SAM" id="Phobius"/>
    </source>
</evidence>
<dbReference type="EC" id="3.1.3.16" evidence="4"/>
<dbReference type="SMART" id="SM00331">
    <property type="entry name" value="PP2C_SIG"/>
    <property type="match status" value="1"/>
</dbReference>
<evidence type="ECO:0000259" key="3">
    <source>
        <dbReference type="SMART" id="SM00331"/>
    </source>
</evidence>
<dbReference type="PANTHER" id="PTHR43156">
    <property type="entry name" value="STAGE II SPORULATION PROTEIN E-RELATED"/>
    <property type="match status" value="1"/>
</dbReference>
<reference evidence="5" key="1">
    <citation type="journal article" date="2019" name="Int. J. Syst. Evol. Microbiol.">
        <title>The Global Catalogue of Microorganisms (GCM) 10K type strain sequencing project: providing services to taxonomists for standard genome sequencing and annotation.</title>
        <authorList>
            <consortium name="The Broad Institute Genomics Platform"/>
            <consortium name="The Broad Institute Genome Sequencing Center for Infectious Disease"/>
            <person name="Wu L."/>
            <person name="Ma J."/>
        </authorList>
    </citation>
    <scope>NUCLEOTIDE SEQUENCE [LARGE SCALE GENOMIC DNA]</scope>
    <source>
        <strain evidence="5">TBRC 1276</strain>
    </source>
</reference>
<dbReference type="SUPFAM" id="SSF81606">
    <property type="entry name" value="PP2C-like"/>
    <property type="match status" value="1"/>
</dbReference>
<dbReference type="EMBL" id="JBHSBI010000017">
    <property type="protein sequence ID" value="MFC4011606.1"/>
    <property type="molecule type" value="Genomic_DNA"/>
</dbReference>
<evidence type="ECO:0000313" key="5">
    <source>
        <dbReference type="Proteomes" id="UP001595851"/>
    </source>
</evidence>
<keyword evidence="2" id="KW-1133">Transmembrane helix</keyword>
<feature type="transmembrane region" description="Helical" evidence="2">
    <location>
        <begin position="15"/>
        <end position="33"/>
    </location>
</feature>
<feature type="domain" description="PPM-type phosphatase" evidence="3">
    <location>
        <begin position="139"/>
        <end position="358"/>
    </location>
</feature>
<dbReference type="InterPro" id="IPR052016">
    <property type="entry name" value="Bact_Sigma-Reg"/>
</dbReference>
<name>A0ABV8GFU9_9ACTN</name>
<evidence type="ECO:0000256" key="1">
    <source>
        <dbReference type="ARBA" id="ARBA00022801"/>
    </source>
</evidence>
<dbReference type="Gene3D" id="3.60.40.10">
    <property type="entry name" value="PPM-type phosphatase domain"/>
    <property type="match status" value="1"/>
</dbReference>
<dbReference type="GO" id="GO:0004722">
    <property type="term" value="F:protein serine/threonine phosphatase activity"/>
    <property type="evidence" value="ECO:0007669"/>
    <property type="project" value="UniProtKB-EC"/>
</dbReference>
<dbReference type="Proteomes" id="UP001595851">
    <property type="component" value="Unassembled WGS sequence"/>
</dbReference>
<protein>
    <submittedName>
        <fullName evidence="4">PP2C family protein-serine/threonine phosphatase</fullName>
        <ecNumber evidence="4">3.1.3.16</ecNumber>
    </submittedName>
</protein>